<sequence>MSLAKLYMNKWQIIVQYIMPHYFHGHQFALTSSITQCFIHVPIHATLSWHRNLRRFTFAVNDQRCRKNQEVITYCISSKRHYKCQG</sequence>
<accession>A0AAV6YSE9</accession>
<evidence type="ECO:0000313" key="1">
    <source>
        <dbReference type="EMBL" id="KAG8536683.1"/>
    </source>
</evidence>
<proteinExistence type="predicted"/>
<keyword evidence="2" id="KW-1185">Reference proteome</keyword>
<evidence type="ECO:0000313" key="2">
    <source>
        <dbReference type="Proteomes" id="UP000824782"/>
    </source>
</evidence>
<dbReference type="Proteomes" id="UP000824782">
    <property type="component" value="Unassembled WGS sequence"/>
</dbReference>
<name>A0AAV6YSE9_ENGPU</name>
<dbReference type="EMBL" id="WNYA01039542">
    <property type="protein sequence ID" value="KAG8536683.1"/>
    <property type="molecule type" value="Genomic_DNA"/>
</dbReference>
<comment type="caution">
    <text evidence="1">The sequence shown here is derived from an EMBL/GenBank/DDBJ whole genome shotgun (WGS) entry which is preliminary data.</text>
</comment>
<dbReference type="AlphaFoldDB" id="A0AAV6YSE9"/>
<organism evidence="1 2">
    <name type="scientific">Engystomops pustulosus</name>
    <name type="common">Tungara frog</name>
    <name type="synonym">Physalaemus pustulosus</name>
    <dbReference type="NCBI Taxonomy" id="76066"/>
    <lineage>
        <taxon>Eukaryota</taxon>
        <taxon>Metazoa</taxon>
        <taxon>Chordata</taxon>
        <taxon>Craniata</taxon>
        <taxon>Vertebrata</taxon>
        <taxon>Euteleostomi</taxon>
        <taxon>Amphibia</taxon>
        <taxon>Batrachia</taxon>
        <taxon>Anura</taxon>
        <taxon>Neobatrachia</taxon>
        <taxon>Hyloidea</taxon>
        <taxon>Leptodactylidae</taxon>
        <taxon>Leiuperinae</taxon>
        <taxon>Engystomops</taxon>
    </lineage>
</organism>
<protein>
    <submittedName>
        <fullName evidence="1">Uncharacterized protein</fullName>
    </submittedName>
</protein>
<reference evidence="1" key="1">
    <citation type="thesis" date="2020" institute="ProQuest LLC" country="789 East Eisenhower Parkway, Ann Arbor, MI, USA">
        <title>Comparative Genomics and Chromosome Evolution.</title>
        <authorList>
            <person name="Mudd A.B."/>
        </authorList>
    </citation>
    <scope>NUCLEOTIDE SEQUENCE</scope>
    <source>
        <strain evidence="1">237g6f4</strain>
        <tissue evidence="1">Blood</tissue>
    </source>
</reference>
<gene>
    <name evidence="1" type="ORF">GDO81_025850</name>
</gene>